<proteinExistence type="inferred from homology"/>
<comment type="similarity">
    <text evidence="1 4">Belongs to the glycosyl hydrolase 5 (cellulase A) family.</text>
</comment>
<evidence type="ECO:0000313" key="7">
    <source>
        <dbReference type="EMBL" id="KAK0643161.1"/>
    </source>
</evidence>
<gene>
    <name evidence="7" type="ORF">B0T16DRAFT_333744</name>
</gene>
<evidence type="ECO:0000256" key="3">
    <source>
        <dbReference type="ARBA" id="ARBA00023295"/>
    </source>
</evidence>
<dbReference type="Gene3D" id="3.20.20.80">
    <property type="entry name" value="Glycosidases"/>
    <property type="match status" value="1"/>
</dbReference>
<keyword evidence="5" id="KW-0732">Signal</keyword>
<keyword evidence="8" id="KW-1185">Reference proteome</keyword>
<dbReference type="GO" id="GO:0000272">
    <property type="term" value="P:polysaccharide catabolic process"/>
    <property type="evidence" value="ECO:0007669"/>
    <property type="project" value="InterPro"/>
</dbReference>
<evidence type="ECO:0000256" key="1">
    <source>
        <dbReference type="ARBA" id="ARBA00005641"/>
    </source>
</evidence>
<dbReference type="GO" id="GO:0004553">
    <property type="term" value="F:hydrolase activity, hydrolyzing O-glycosyl compounds"/>
    <property type="evidence" value="ECO:0007669"/>
    <property type="project" value="InterPro"/>
</dbReference>
<dbReference type="Proteomes" id="UP001174936">
    <property type="component" value="Unassembled WGS sequence"/>
</dbReference>
<evidence type="ECO:0000259" key="6">
    <source>
        <dbReference type="Pfam" id="PF00150"/>
    </source>
</evidence>
<dbReference type="EMBL" id="JAULSV010000005">
    <property type="protein sequence ID" value="KAK0643161.1"/>
    <property type="molecule type" value="Genomic_DNA"/>
</dbReference>
<organism evidence="7 8">
    <name type="scientific">Cercophora newfieldiana</name>
    <dbReference type="NCBI Taxonomy" id="92897"/>
    <lineage>
        <taxon>Eukaryota</taxon>
        <taxon>Fungi</taxon>
        <taxon>Dikarya</taxon>
        <taxon>Ascomycota</taxon>
        <taxon>Pezizomycotina</taxon>
        <taxon>Sordariomycetes</taxon>
        <taxon>Sordariomycetidae</taxon>
        <taxon>Sordariales</taxon>
        <taxon>Lasiosphaeriaceae</taxon>
        <taxon>Cercophora</taxon>
    </lineage>
</organism>
<dbReference type="SUPFAM" id="SSF51445">
    <property type="entry name" value="(Trans)glycosidases"/>
    <property type="match status" value="1"/>
</dbReference>
<dbReference type="PANTHER" id="PTHR31263:SF0">
    <property type="entry name" value="CELLULASE FAMILY PROTEIN (AFU_ORTHOLOGUE AFUA_5G14560)"/>
    <property type="match status" value="1"/>
</dbReference>
<comment type="caution">
    <text evidence="7">The sequence shown here is derived from an EMBL/GenBank/DDBJ whole genome shotgun (WGS) entry which is preliminary data.</text>
</comment>
<accession>A0AA40CLB6</accession>
<evidence type="ECO:0000256" key="2">
    <source>
        <dbReference type="ARBA" id="ARBA00022801"/>
    </source>
</evidence>
<evidence type="ECO:0000256" key="4">
    <source>
        <dbReference type="RuleBase" id="RU361153"/>
    </source>
</evidence>
<dbReference type="InterPro" id="IPR001547">
    <property type="entry name" value="Glyco_hydro_5"/>
</dbReference>
<feature type="signal peptide" evidence="5">
    <location>
        <begin position="1"/>
        <end position="18"/>
    </location>
</feature>
<dbReference type="PANTHER" id="PTHR31263">
    <property type="entry name" value="CELLULASE FAMILY PROTEIN (AFU_ORTHOLOGUE AFUA_5G14560)"/>
    <property type="match status" value="1"/>
</dbReference>
<protein>
    <submittedName>
        <fullName evidence="7">Beta-1,6-galactanase</fullName>
    </submittedName>
</protein>
<dbReference type="InterPro" id="IPR017853">
    <property type="entry name" value="GH"/>
</dbReference>
<dbReference type="Pfam" id="PF00150">
    <property type="entry name" value="Cellulase"/>
    <property type="match status" value="1"/>
</dbReference>
<sequence length="445" mass="49536">MLWHLASLILFFLPLSSAAWPNTPFRTSGRWILDATGANVTYVGVNWPGHGEVMIPEGLQYQSIPAIVSKIKSLGMNTVRLTYAIEMIDQIYANGEADVTIGVALFNALGRTNGSKALEDIVRNNPGFSSTTTRLQVFDAVVAECARQEIYVHLDNHVSKAGWCCHPFDGNSWWGDTYFNTKNWIRGLGYMAEHAKSWPNIVSMSLRNELRQPYTKPNLYQTSYNWETWYSLSRLGADAINAANPNALIFLSGIDSSTNLSAIAQGLSLTPGSETFSLSSFHYADKLVLEIHTYDAAQECAAFEKKLFNLGFQTLDGSTAKNTLPLVMTEFGFLQSNQTYKNVYVTCLGRYLPAQRVGWTIWVLAGSYYIREETQDYDETWGLLSHDWSTWRSPEHIEEGLKPMINASLKVESPPKNSGAFMSGVGGARHLGWVALLVSVLGMVH</sequence>
<keyword evidence="3 4" id="KW-0326">Glycosidase</keyword>
<keyword evidence="2 4" id="KW-0378">Hydrolase</keyword>
<name>A0AA40CLB6_9PEZI</name>
<reference evidence="7" key="1">
    <citation type="submission" date="2023-06" db="EMBL/GenBank/DDBJ databases">
        <title>Genome-scale phylogeny and comparative genomics of the fungal order Sordariales.</title>
        <authorList>
            <consortium name="Lawrence Berkeley National Laboratory"/>
            <person name="Hensen N."/>
            <person name="Bonometti L."/>
            <person name="Westerberg I."/>
            <person name="Brannstrom I.O."/>
            <person name="Guillou S."/>
            <person name="Cros-Aarteil S."/>
            <person name="Calhoun S."/>
            <person name="Haridas S."/>
            <person name="Kuo A."/>
            <person name="Mondo S."/>
            <person name="Pangilinan J."/>
            <person name="Riley R."/>
            <person name="Labutti K."/>
            <person name="Andreopoulos B."/>
            <person name="Lipzen A."/>
            <person name="Chen C."/>
            <person name="Yanf M."/>
            <person name="Daum C."/>
            <person name="Ng V."/>
            <person name="Clum A."/>
            <person name="Steindorff A."/>
            <person name="Ohm R."/>
            <person name="Martin F."/>
            <person name="Silar P."/>
            <person name="Natvig D."/>
            <person name="Lalanne C."/>
            <person name="Gautier V."/>
            <person name="Ament-Velasquez S.L."/>
            <person name="Kruys A."/>
            <person name="Hutchinson M.I."/>
            <person name="Powell A.J."/>
            <person name="Barry K."/>
            <person name="Miller A.N."/>
            <person name="Grigoriev I.V."/>
            <person name="Debuchy R."/>
            <person name="Gladieux P."/>
            <person name="Thoren M.H."/>
            <person name="Johannesson H."/>
        </authorList>
    </citation>
    <scope>NUCLEOTIDE SEQUENCE</scope>
    <source>
        <strain evidence="7">SMH2532-1</strain>
    </source>
</reference>
<evidence type="ECO:0000256" key="5">
    <source>
        <dbReference type="SAM" id="SignalP"/>
    </source>
</evidence>
<feature type="chain" id="PRO_5041372400" evidence="5">
    <location>
        <begin position="19"/>
        <end position="445"/>
    </location>
</feature>
<evidence type="ECO:0000313" key="8">
    <source>
        <dbReference type="Proteomes" id="UP001174936"/>
    </source>
</evidence>
<dbReference type="AlphaFoldDB" id="A0AA40CLB6"/>
<feature type="domain" description="Glycoside hydrolase family 5" evidence="6">
    <location>
        <begin position="34"/>
        <end position="364"/>
    </location>
</feature>